<gene>
    <name evidence="1" type="ORF">AFUS01_LOCUS19312</name>
</gene>
<dbReference type="EMBL" id="CAJVCH010198229">
    <property type="protein sequence ID" value="CAG7730688.1"/>
    <property type="molecule type" value="Genomic_DNA"/>
</dbReference>
<sequence length="97" mass="11410">MNSMFFTRMMQEDLGDKISHGKSGFTGLTKLWSWKFYIKHYYTLQRNISIFHFSPFQQELQDRMTGNTPKRDPTDKIPATPEEFYEALITEAPLKPG</sequence>
<dbReference type="Proteomes" id="UP000708208">
    <property type="component" value="Unassembled WGS sequence"/>
</dbReference>
<proteinExistence type="predicted"/>
<evidence type="ECO:0000313" key="2">
    <source>
        <dbReference type="Proteomes" id="UP000708208"/>
    </source>
</evidence>
<protein>
    <submittedName>
        <fullName evidence="1">Uncharacterized protein</fullName>
    </submittedName>
</protein>
<comment type="caution">
    <text evidence="1">The sequence shown here is derived from an EMBL/GenBank/DDBJ whole genome shotgun (WGS) entry which is preliminary data.</text>
</comment>
<dbReference type="AlphaFoldDB" id="A0A8J2K053"/>
<keyword evidence="2" id="KW-1185">Reference proteome</keyword>
<organism evidence="1 2">
    <name type="scientific">Allacma fusca</name>
    <dbReference type="NCBI Taxonomy" id="39272"/>
    <lineage>
        <taxon>Eukaryota</taxon>
        <taxon>Metazoa</taxon>
        <taxon>Ecdysozoa</taxon>
        <taxon>Arthropoda</taxon>
        <taxon>Hexapoda</taxon>
        <taxon>Collembola</taxon>
        <taxon>Symphypleona</taxon>
        <taxon>Sminthuridae</taxon>
        <taxon>Allacma</taxon>
    </lineage>
</organism>
<feature type="non-terminal residue" evidence="1">
    <location>
        <position position="1"/>
    </location>
</feature>
<reference evidence="1" key="1">
    <citation type="submission" date="2021-06" db="EMBL/GenBank/DDBJ databases">
        <authorList>
            <person name="Hodson N. C."/>
            <person name="Mongue J. A."/>
            <person name="Jaron S. K."/>
        </authorList>
    </citation>
    <scope>NUCLEOTIDE SEQUENCE</scope>
</reference>
<accession>A0A8J2K053</accession>
<evidence type="ECO:0000313" key="1">
    <source>
        <dbReference type="EMBL" id="CAG7730688.1"/>
    </source>
</evidence>
<name>A0A8J2K053_9HEXA</name>